<dbReference type="AlphaFoldDB" id="A0A3P1BYX6"/>
<gene>
    <name evidence="2" type="ORF">EHT25_00400</name>
</gene>
<evidence type="ECO:0000313" key="3">
    <source>
        <dbReference type="Proteomes" id="UP000271925"/>
    </source>
</evidence>
<organism evidence="2 3">
    <name type="scientific">Larkinella rosea</name>
    <dbReference type="NCBI Taxonomy" id="2025312"/>
    <lineage>
        <taxon>Bacteria</taxon>
        <taxon>Pseudomonadati</taxon>
        <taxon>Bacteroidota</taxon>
        <taxon>Cytophagia</taxon>
        <taxon>Cytophagales</taxon>
        <taxon>Spirosomataceae</taxon>
        <taxon>Larkinella</taxon>
    </lineage>
</organism>
<dbReference type="Pfam" id="PF14130">
    <property type="entry name" value="Cap4_nuclease"/>
    <property type="match status" value="1"/>
</dbReference>
<dbReference type="InterPro" id="IPR025382">
    <property type="entry name" value="Cap4-like_endonuclease_dom"/>
</dbReference>
<sequence length="365" mass="42615">MNLEHALISIKPREVSGSRVDERYFYQKDVSLFTMVEYYNSMDNFVFLFDFHDDLAILDSDIAPTRIQFFQIKSKSKGSWTTSSLIKSDKKQSFLSKLYSNKVLFGDYLESMYFISNARYNIKLENGDESESKFEINAIDINKNDINKINLKIKEELSLHFNPEFEKNTFFKVSKLSLVDSKGHCKGALCELLNLINPGNFPNINLTYDKILNEIRIKTDCVLSDYEIKDLKSAINKKGISKGYFTKLLIAACPYKNFDLEWNEIENKLLSCNIGYASIKKIKVNFRELYIQSLYSQSDIPFSKVIEFVKECVKKIYNLNNGSTEKLNYFDLSEHIYNMYYQDLPYKHFDPGLIKAMVLKYLNNE</sequence>
<reference evidence="2 3" key="1">
    <citation type="submission" date="2018-11" db="EMBL/GenBank/DDBJ databases">
        <authorList>
            <person name="Zhou Z."/>
            <person name="Wang G."/>
        </authorList>
    </citation>
    <scope>NUCLEOTIDE SEQUENCE [LARGE SCALE GENOMIC DNA]</scope>
    <source>
        <strain evidence="2 3">KCTC52004</strain>
    </source>
</reference>
<keyword evidence="3" id="KW-1185">Reference proteome</keyword>
<name>A0A3P1BYX6_9BACT</name>
<evidence type="ECO:0000313" key="2">
    <source>
        <dbReference type="EMBL" id="RRB06301.1"/>
    </source>
</evidence>
<accession>A0A3P1BYX6</accession>
<dbReference type="OrthoDB" id="940444at2"/>
<comment type="caution">
    <text evidence="2">The sequence shown here is derived from an EMBL/GenBank/DDBJ whole genome shotgun (WGS) entry which is preliminary data.</text>
</comment>
<evidence type="ECO:0000259" key="1">
    <source>
        <dbReference type="Pfam" id="PF14130"/>
    </source>
</evidence>
<proteinExistence type="predicted"/>
<dbReference type="GO" id="GO:0004518">
    <property type="term" value="F:nuclease activity"/>
    <property type="evidence" value="ECO:0007669"/>
    <property type="project" value="InterPro"/>
</dbReference>
<dbReference type="EMBL" id="RQJO01000007">
    <property type="protein sequence ID" value="RRB06301.1"/>
    <property type="molecule type" value="Genomic_DNA"/>
</dbReference>
<protein>
    <submittedName>
        <fullName evidence="2">DUF4297 domain-containing protein</fullName>
    </submittedName>
</protein>
<feature type="domain" description="CD-NTase associated protein 4-like DNA endonuclease" evidence="1">
    <location>
        <begin position="16"/>
        <end position="218"/>
    </location>
</feature>
<dbReference type="RefSeq" id="WP_124868970.1">
    <property type="nucleotide sequence ID" value="NZ_RQJO01000007.1"/>
</dbReference>
<dbReference type="Proteomes" id="UP000271925">
    <property type="component" value="Unassembled WGS sequence"/>
</dbReference>